<keyword evidence="3" id="KW-1185">Reference proteome</keyword>
<evidence type="ECO:0000313" key="2">
    <source>
        <dbReference type="EMBL" id="CAL1534463.1"/>
    </source>
</evidence>
<keyword evidence="1" id="KW-0812">Transmembrane</keyword>
<dbReference type="AlphaFoldDB" id="A0AAV2HLV2"/>
<gene>
    <name evidence="2" type="ORF">GSLYS_00008423001</name>
</gene>
<feature type="transmembrane region" description="Helical" evidence="1">
    <location>
        <begin position="73"/>
        <end position="94"/>
    </location>
</feature>
<feature type="transmembrane region" description="Helical" evidence="1">
    <location>
        <begin position="20"/>
        <end position="38"/>
    </location>
</feature>
<proteinExistence type="predicted"/>
<dbReference type="PANTHER" id="PTHR33444:SF7">
    <property type="entry name" value="TRANSMEMBRANE PROTEIN 272"/>
    <property type="match status" value="1"/>
</dbReference>
<dbReference type="PANTHER" id="PTHR33444">
    <property type="entry name" value="SI:DKEY-19B23.12-RELATED"/>
    <property type="match status" value="1"/>
</dbReference>
<comment type="caution">
    <text evidence="2">The sequence shown here is derived from an EMBL/GenBank/DDBJ whole genome shotgun (WGS) entry which is preliminary data.</text>
</comment>
<accession>A0AAV2HLV2</accession>
<evidence type="ECO:0000256" key="1">
    <source>
        <dbReference type="SAM" id="Phobius"/>
    </source>
</evidence>
<dbReference type="EMBL" id="CAXITT010000172">
    <property type="protein sequence ID" value="CAL1534463.1"/>
    <property type="molecule type" value="Genomic_DNA"/>
</dbReference>
<name>A0AAV2HLV2_LYMST</name>
<keyword evidence="1" id="KW-1133">Transmembrane helix</keyword>
<evidence type="ECO:0008006" key="4">
    <source>
        <dbReference type="Google" id="ProtNLM"/>
    </source>
</evidence>
<keyword evidence="1" id="KW-0472">Membrane</keyword>
<protein>
    <recommendedName>
        <fullName evidence="4">Transmembrane protein 182</fullName>
    </recommendedName>
</protein>
<sequence length="150" mass="17644">MLAMGTSYLEDCPKEPKIPIYLLVGGAFGFIFLCIVLWQQKRARDYVLLDDSKDDSDVDDDDVMTRSYRFTGYILSFFLLFWFALGNFWLFSIWQPNYSQPLHEPRNWCSRRLYQYAFYQMVTCYSLFGMGVIAFLGCLAAYAWGLYRGK</sequence>
<dbReference type="Proteomes" id="UP001497497">
    <property type="component" value="Unassembled WGS sequence"/>
</dbReference>
<feature type="transmembrane region" description="Helical" evidence="1">
    <location>
        <begin position="114"/>
        <end position="147"/>
    </location>
</feature>
<reference evidence="2 3" key="1">
    <citation type="submission" date="2024-04" db="EMBL/GenBank/DDBJ databases">
        <authorList>
            <consortium name="Genoscope - CEA"/>
            <person name="William W."/>
        </authorList>
    </citation>
    <scope>NUCLEOTIDE SEQUENCE [LARGE SCALE GENOMIC DNA]</scope>
</reference>
<evidence type="ECO:0000313" key="3">
    <source>
        <dbReference type="Proteomes" id="UP001497497"/>
    </source>
</evidence>
<dbReference type="InterPro" id="IPR040350">
    <property type="entry name" value="TMEM272"/>
</dbReference>
<organism evidence="2 3">
    <name type="scientific">Lymnaea stagnalis</name>
    <name type="common">Great pond snail</name>
    <name type="synonym">Helix stagnalis</name>
    <dbReference type="NCBI Taxonomy" id="6523"/>
    <lineage>
        <taxon>Eukaryota</taxon>
        <taxon>Metazoa</taxon>
        <taxon>Spiralia</taxon>
        <taxon>Lophotrochozoa</taxon>
        <taxon>Mollusca</taxon>
        <taxon>Gastropoda</taxon>
        <taxon>Heterobranchia</taxon>
        <taxon>Euthyneura</taxon>
        <taxon>Panpulmonata</taxon>
        <taxon>Hygrophila</taxon>
        <taxon>Lymnaeoidea</taxon>
        <taxon>Lymnaeidae</taxon>
        <taxon>Lymnaea</taxon>
    </lineage>
</organism>